<organism evidence="6 7">
    <name type="scientific">Raphanus sativus</name>
    <name type="common">Radish</name>
    <name type="synonym">Raphanus raphanistrum var. sativus</name>
    <dbReference type="NCBI Taxonomy" id="3726"/>
    <lineage>
        <taxon>Eukaryota</taxon>
        <taxon>Viridiplantae</taxon>
        <taxon>Streptophyta</taxon>
        <taxon>Embryophyta</taxon>
        <taxon>Tracheophyta</taxon>
        <taxon>Spermatophyta</taxon>
        <taxon>Magnoliopsida</taxon>
        <taxon>eudicotyledons</taxon>
        <taxon>Gunneridae</taxon>
        <taxon>Pentapetalae</taxon>
        <taxon>rosids</taxon>
        <taxon>malvids</taxon>
        <taxon>Brassicales</taxon>
        <taxon>Brassicaceae</taxon>
        <taxon>Brassiceae</taxon>
        <taxon>Raphanus</taxon>
    </lineage>
</organism>
<name>A0A6J0M502_RAPSA</name>
<reference evidence="7" key="2">
    <citation type="submission" date="2025-08" db="UniProtKB">
        <authorList>
            <consortium name="RefSeq"/>
        </authorList>
    </citation>
    <scope>IDENTIFICATION</scope>
    <source>
        <tissue evidence="7">Leaf</tissue>
    </source>
</reference>
<dbReference type="InterPro" id="IPR003441">
    <property type="entry name" value="NAC-dom"/>
</dbReference>
<dbReference type="OrthoDB" id="1109790at2759"/>
<dbReference type="PROSITE" id="PS51005">
    <property type="entry name" value="NAC"/>
    <property type="match status" value="1"/>
</dbReference>
<dbReference type="InterPro" id="IPR036093">
    <property type="entry name" value="NAC_dom_sf"/>
</dbReference>
<keyword evidence="1" id="KW-0805">Transcription regulation</keyword>
<dbReference type="RefSeq" id="XP_018466716.1">
    <property type="nucleotide sequence ID" value="XM_018611214.1"/>
</dbReference>
<dbReference type="Gene3D" id="2.170.150.80">
    <property type="entry name" value="NAC domain"/>
    <property type="match status" value="1"/>
</dbReference>
<reference evidence="6" key="1">
    <citation type="journal article" date="2019" name="Database">
        <title>The radish genome database (RadishGD): an integrated information resource for radish genomics.</title>
        <authorList>
            <person name="Yu H.J."/>
            <person name="Baek S."/>
            <person name="Lee Y.J."/>
            <person name="Cho A."/>
            <person name="Mun J.H."/>
        </authorList>
    </citation>
    <scope>NUCLEOTIDE SEQUENCE [LARGE SCALE GENOMIC DNA]</scope>
    <source>
        <strain evidence="6">cv. WK10039</strain>
    </source>
</reference>
<dbReference type="SUPFAM" id="SSF101941">
    <property type="entry name" value="NAC domain"/>
    <property type="match status" value="1"/>
</dbReference>
<dbReference type="GO" id="GO:0006355">
    <property type="term" value="P:regulation of DNA-templated transcription"/>
    <property type="evidence" value="ECO:0007669"/>
    <property type="project" value="InterPro"/>
</dbReference>
<keyword evidence="4" id="KW-0539">Nucleus</keyword>
<protein>
    <submittedName>
        <fullName evidence="7">NAC domain-containing protein 68-like</fullName>
    </submittedName>
</protein>
<accession>A0A6J0M502</accession>
<dbReference type="Proteomes" id="UP000504610">
    <property type="component" value="Chromosome 2"/>
</dbReference>
<gene>
    <name evidence="7" type="primary">LOC108838250</name>
</gene>
<keyword evidence="6" id="KW-1185">Reference proteome</keyword>
<feature type="domain" description="NAC" evidence="5">
    <location>
        <begin position="1"/>
        <end position="113"/>
    </location>
</feature>
<evidence type="ECO:0000259" key="5">
    <source>
        <dbReference type="PROSITE" id="PS51005"/>
    </source>
</evidence>
<dbReference type="GeneID" id="108838250"/>
<evidence type="ECO:0000256" key="3">
    <source>
        <dbReference type="ARBA" id="ARBA00023163"/>
    </source>
</evidence>
<evidence type="ECO:0000313" key="6">
    <source>
        <dbReference type="Proteomes" id="UP000504610"/>
    </source>
</evidence>
<dbReference type="PANTHER" id="PTHR31744">
    <property type="entry name" value="PROTEIN CUP-SHAPED COTYLEDON 2-RELATED"/>
    <property type="match status" value="1"/>
</dbReference>
<dbReference type="Pfam" id="PF02365">
    <property type="entry name" value="NAM"/>
    <property type="match status" value="1"/>
</dbReference>
<sequence>MSCWVNDALKALSRIKSRDLAWYFFSDRGSRYRNTNKQSRTTPSGYWKITGKTAQVKERSSGSHHSIGFKKTLVFLTGKSPHGERTNWIMHEYSNLSSPEEITSHVVCKVEYTGPADSLQIAGESTSERTAESLQIAGESTSERPAKSLQIANEDGYSDSYWEGNTNEDWDTYLV</sequence>
<keyword evidence="3" id="KW-0804">Transcription</keyword>
<evidence type="ECO:0000313" key="7">
    <source>
        <dbReference type="RefSeq" id="XP_018466716.1"/>
    </source>
</evidence>
<dbReference type="GO" id="GO:0003677">
    <property type="term" value="F:DNA binding"/>
    <property type="evidence" value="ECO:0007669"/>
    <property type="project" value="UniProtKB-KW"/>
</dbReference>
<proteinExistence type="predicted"/>
<evidence type="ECO:0000256" key="1">
    <source>
        <dbReference type="ARBA" id="ARBA00023015"/>
    </source>
</evidence>
<dbReference type="AlphaFoldDB" id="A0A6J0M502"/>
<dbReference type="KEGG" id="rsz:108838250"/>
<keyword evidence="2" id="KW-0238">DNA-binding</keyword>
<evidence type="ECO:0000256" key="2">
    <source>
        <dbReference type="ARBA" id="ARBA00023125"/>
    </source>
</evidence>
<dbReference type="PANTHER" id="PTHR31744:SF210">
    <property type="entry name" value="NAC DOMAIN-CONTAINING PROTEIN 86-LIKE"/>
    <property type="match status" value="1"/>
</dbReference>
<evidence type="ECO:0000256" key="4">
    <source>
        <dbReference type="ARBA" id="ARBA00023242"/>
    </source>
</evidence>